<evidence type="ECO:0000313" key="2">
    <source>
        <dbReference type="EMBL" id="ATA21643.1"/>
    </source>
</evidence>
<dbReference type="Pfam" id="PF12318">
    <property type="entry name" value="FAD-SLDH"/>
    <property type="match status" value="1"/>
</dbReference>
<evidence type="ECO:0008006" key="4">
    <source>
        <dbReference type="Google" id="ProtNLM"/>
    </source>
</evidence>
<protein>
    <recommendedName>
        <fullName evidence="4">Sorbitol dehydrogenase</fullName>
    </recommendedName>
</protein>
<evidence type="ECO:0000313" key="3">
    <source>
        <dbReference type="Proteomes" id="UP000217182"/>
    </source>
</evidence>
<dbReference type="OrthoDB" id="6162173at2"/>
<feature type="chain" id="PRO_5013349633" description="Sorbitol dehydrogenase" evidence="1">
    <location>
        <begin position="24"/>
        <end position="215"/>
    </location>
</feature>
<gene>
    <name evidence="2" type="ORF">AWC35_21130</name>
</gene>
<reference evidence="2 3" key="1">
    <citation type="submission" date="2016-01" db="EMBL/GenBank/DDBJ databases">
        <authorList>
            <person name="Oliw E.H."/>
        </authorList>
    </citation>
    <scope>NUCLEOTIDE SEQUENCE [LARGE SCALE GENOMIC DNA]</scope>
    <source>
        <strain evidence="2 3">FRB97</strain>
    </source>
</reference>
<accession>A0A250B5X2</accession>
<dbReference type="RefSeq" id="WP_095848224.1">
    <property type="nucleotide sequence ID" value="NZ_MJLU01000020.1"/>
</dbReference>
<organism evidence="2 3">
    <name type="scientific">Gibbsiella quercinecans</name>
    <dbReference type="NCBI Taxonomy" id="929813"/>
    <lineage>
        <taxon>Bacteria</taxon>
        <taxon>Pseudomonadati</taxon>
        <taxon>Pseudomonadota</taxon>
        <taxon>Gammaproteobacteria</taxon>
        <taxon>Enterobacterales</taxon>
        <taxon>Yersiniaceae</taxon>
        <taxon>Gibbsiella</taxon>
    </lineage>
</organism>
<evidence type="ECO:0000256" key="1">
    <source>
        <dbReference type="SAM" id="SignalP"/>
    </source>
</evidence>
<dbReference type="KEGG" id="gqu:AWC35_21130"/>
<feature type="signal peptide" evidence="1">
    <location>
        <begin position="1"/>
        <end position="23"/>
    </location>
</feature>
<dbReference type="Proteomes" id="UP000217182">
    <property type="component" value="Chromosome"/>
</dbReference>
<name>A0A250B5X2_9GAMM</name>
<dbReference type="EMBL" id="CP014136">
    <property type="protein sequence ID" value="ATA21643.1"/>
    <property type="molecule type" value="Genomic_DNA"/>
</dbReference>
<dbReference type="InterPro" id="IPR024651">
    <property type="entry name" value="FAD-SLDH_ssu"/>
</dbReference>
<proteinExistence type="predicted"/>
<keyword evidence="3" id="KW-1185">Reference proteome</keyword>
<sequence length="215" mass="23136">MDRRKFLKLMASTPVILSLPLHAANNMSNAPASDILAVSERLTGRQGLDPIIAERIKQLLTAQDPTFPNRLTTLAAALNADGAANREAVINALSDENVATALAIISPWYLGYTGTPSTTKAVDDAKFVTFLSALMYEPTADNTIRPSYARAGGDYWAEPPYGVNAPAMPENIRQWGENSPKAAPTIPEPDEIWLALVDGRAKNLAEATALIKKHA</sequence>
<dbReference type="AlphaFoldDB" id="A0A250B5X2"/>
<keyword evidence="1" id="KW-0732">Signal</keyword>